<keyword evidence="3" id="KW-1185">Reference proteome</keyword>
<evidence type="ECO:0000256" key="1">
    <source>
        <dbReference type="SAM" id="MobiDB-lite"/>
    </source>
</evidence>
<reference evidence="2" key="1">
    <citation type="submission" date="2020-09" db="EMBL/GenBank/DDBJ databases">
        <title>Genomic insights into the novelty and pathogenicity of a unique biofilm-forming Enterococcus sp. bacteria (Enterococcus lacertideformus) identified in reptiles.</title>
        <authorList>
            <person name="Agius J.E."/>
            <person name="Phalen D.N."/>
            <person name="Rose K."/>
            <person name="Eden J.-S."/>
        </authorList>
    </citation>
    <scope>NUCLEOTIDE SEQUENCE</scope>
    <source>
        <strain evidence="2">PHRS 0518</strain>
    </source>
</reference>
<feature type="region of interest" description="Disordered" evidence="1">
    <location>
        <begin position="38"/>
        <end position="75"/>
    </location>
</feature>
<feature type="compositionally biased region" description="Basic and acidic residues" evidence="1">
    <location>
        <begin position="58"/>
        <end position="75"/>
    </location>
</feature>
<accession>A0A931B243</accession>
<protein>
    <submittedName>
        <fullName evidence="2">Uncharacterized protein</fullName>
    </submittedName>
</protein>
<sequence length="75" mass="9097">MEQNTIEWYLKQEKIPYSKAKKYINEYDNYISDTYRNKRDVSEKQSLSEKLASVNINNKERKSEKPFKRETAMAR</sequence>
<name>A0A931B243_9ENTE</name>
<dbReference type="Proteomes" id="UP000637757">
    <property type="component" value="Unassembled WGS sequence"/>
</dbReference>
<evidence type="ECO:0000313" key="3">
    <source>
        <dbReference type="Proteomes" id="UP000637757"/>
    </source>
</evidence>
<comment type="caution">
    <text evidence="2">The sequence shown here is derived from an EMBL/GenBank/DDBJ whole genome shotgun (WGS) entry which is preliminary data.</text>
</comment>
<organism evidence="2 3">
    <name type="scientific">Enterococcus lacertideformus</name>
    <dbReference type="NCBI Taxonomy" id="2771493"/>
    <lineage>
        <taxon>Bacteria</taxon>
        <taxon>Bacillati</taxon>
        <taxon>Bacillota</taxon>
        <taxon>Bacilli</taxon>
        <taxon>Lactobacillales</taxon>
        <taxon>Enterococcaceae</taxon>
        <taxon>Enterococcus</taxon>
    </lineage>
</organism>
<dbReference type="AlphaFoldDB" id="A0A931B243"/>
<feature type="compositionally biased region" description="Basic and acidic residues" evidence="1">
    <location>
        <begin position="38"/>
        <end position="47"/>
    </location>
</feature>
<proteinExistence type="predicted"/>
<evidence type="ECO:0000313" key="2">
    <source>
        <dbReference type="EMBL" id="MBF8807852.1"/>
    </source>
</evidence>
<dbReference type="EMBL" id="JADAKE010000014">
    <property type="protein sequence ID" value="MBF8807852.1"/>
    <property type="molecule type" value="Genomic_DNA"/>
</dbReference>
<gene>
    <name evidence="2" type="ORF">IC227_05195</name>
</gene>